<accession>A0A521G2Y7</accession>
<dbReference type="SUPFAM" id="SSF140931">
    <property type="entry name" value="Fic-like"/>
    <property type="match status" value="1"/>
</dbReference>
<feature type="binding site" evidence="2">
    <location>
        <begin position="92"/>
        <end position="93"/>
    </location>
    <ligand>
        <name>ATP</name>
        <dbReference type="ChEBI" id="CHEBI:30616"/>
    </ligand>
</feature>
<evidence type="ECO:0000313" key="5">
    <source>
        <dbReference type="Proteomes" id="UP000316238"/>
    </source>
</evidence>
<dbReference type="Proteomes" id="UP000316238">
    <property type="component" value="Unassembled WGS sequence"/>
</dbReference>
<name>A0A521G2Y7_9BACT</name>
<dbReference type="GO" id="GO:0005524">
    <property type="term" value="F:ATP binding"/>
    <property type="evidence" value="ECO:0007669"/>
    <property type="project" value="UniProtKB-KW"/>
</dbReference>
<evidence type="ECO:0000256" key="2">
    <source>
        <dbReference type="PIRSR" id="PIRSR640198-2"/>
    </source>
</evidence>
<keyword evidence="2" id="KW-0547">Nucleotide-binding</keyword>
<dbReference type="PANTHER" id="PTHR13504">
    <property type="entry name" value="FIDO DOMAIN-CONTAINING PROTEIN DDB_G0283145"/>
    <property type="match status" value="1"/>
</dbReference>
<gene>
    <name evidence="4" type="ORF">CDV28_10749</name>
</gene>
<protein>
    <submittedName>
        <fullName evidence="4">Fic/DOC family protein</fullName>
    </submittedName>
</protein>
<proteinExistence type="predicted"/>
<dbReference type="Pfam" id="PF02661">
    <property type="entry name" value="Fic"/>
    <property type="match status" value="1"/>
</dbReference>
<dbReference type="AlphaFoldDB" id="A0A521G2Y7"/>
<dbReference type="PROSITE" id="PS51459">
    <property type="entry name" value="FIDO"/>
    <property type="match status" value="1"/>
</dbReference>
<dbReference type="InterPro" id="IPR040198">
    <property type="entry name" value="Fido_containing"/>
</dbReference>
<feature type="domain" description="Fido" evidence="3">
    <location>
        <begin position="1"/>
        <end position="115"/>
    </location>
</feature>
<keyword evidence="2" id="KW-0067">ATP-binding</keyword>
<dbReference type="EMBL" id="NQJD01000007">
    <property type="protein sequence ID" value="TAA75402.1"/>
    <property type="molecule type" value="Genomic_DNA"/>
</dbReference>
<organism evidence="4 5">
    <name type="scientific">Candidatus Electronema aureum</name>
    <dbReference type="NCBI Taxonomy" id="2005002"/>
    <lineage>
        <taxon>Bacteria</taxon>
        <taxon>Pseudomonadati</taxon>
        <taxon>Thermodesulfobacteriota</taxon>
        <taxon>Desulfobulbia</taxon>
        <taxon>Desulfobulbales</taxon>
        <taxon>Desulfobulbaceae</taxon>
        <taxon>Candidatus Electronema</taxon>
    </lineage>
</organism>
<reference evidence="4" key="1">
    <citation type="submission" date="2017-07" db="EMBL/GenBank/DDBJ databases">
        <title>The cable genome - Insights into the physiology and evolution of filamentous bacteria capable of sulfide oxidation via long distance electron transfer.</title>
        <authorList>
            <person name="Thorup C."/>
            <person name="Bjerg J.T."/>
            <person name="Schreiber L."/>
            <person name="Nielsen L.P."/>
            <person name="Kjeldsen K.U."/>
            <person name="Boesen T."/>
            <person name="Boggild A."/>
            <person name="Meysman F."/>
            <person name="Geelhoed J."/>
            <person name="Schramm A."/>
        </authorList>
    </citation>
    <scope>NUCLEOTIDE SEQUENCE [LARGE SCALE GENOMIC DNA]</scope>
    <source>
        <strain evidence="4">GS</strain>
    </source>
</reference>
<dbReference type="InterPro" id="IPR003812">
    <property type="entry name" value="Fido"/>
</dbReference>
<feature type="active site" evidence="1">
    <location>
        <position position="48"/>
    </location>
</feature>
<dbReference type="PANTHER" id="PTHR13504:SF38">
    <property type="entry name" value="FIDO DOMAIN-CONTAINING PROTEIN"/>
    <property type="match status" value="1"/>
</dbReference>
<dbReference type="InterPro" id="IPR036597">
    <property type="entry name" value="Fido-like_dom_sf"/>
</dbReference>
<dbReference type="Gene3D" id="1.10.3290.10">
    <property type="entry name" value="Fido-like domain"/>
    <property type="match status" value="1"/>
</dbReference>
<keyword evidence="5" id="KW-1185">Reference proteome</keyword>
<evidence type="ECO:0000313" key="4">
    <source>
        <dbReference type="EMBL" id="TAA75402.1"/>
    </source>
</evidence>
<sequence>MDSAHRPPDYVQVPDYMEELISFINHADSHKYDLLKTAAAHHRFAWIHPFHNGNGRVVRLLTYAMLIKQGFNIKRGRIINPTAVFCINRNNYYAMLSQADSGSEGMLAWCEYVLHGLYEEIIKIDKLTDYSFLAEKILIPAVEFCCERGSLNKQERDILKVAVTKVVFQSADIEHLMPGKIPAERSRVLARLRNEGLIEPLEEKARKYMANFTGSCLLRGVIKVLMKENFTAMRD</sequence>
<evidence type="ECO:0000259" key="3">
    <source>
        <dbReference type="PROSITE" id="PS51459"/>
    </source>
</evidence>
<comment type="caution">
    <text evidence="4">The sequence shown here is derived from an EMBL/GenBank/DDBJ whole genome shotgun (WGS) entry which is preliminary data.</text>
</comment>
<evidence type="ECO:0000256" key="1">
    <source>
        <dbReference type="PIRSR" id="PIRSR640198-1"/>
    </source>
</evidence>